<accession>A0A7S4UFK6</accession>
<protein>
    <recommendedName>
        <fullName evidence="4">BTB domain-containing protein</fullName>
    </recommendedName>
</protein>
<feature type="region of interest" description="Disordered" evidence="3">
    <location>
        <begin position="1"/>
        <end position="24"/>
    </location>
</feature>
<feature type="region of interest" description="Disordered" evidence="3">
    <location>
        <begin position="101"/>
        <end position="132"/>
    </location>
</feature>
<evidence type="ECO:0000256" key="1">
    <source>
        <dbReference type="ARBA" id="ARBA00022441"/>
    </source>
</evidence>
<organism evidence="5">
    <name type="scientific">Alexandrium monilatum</name>
    <dbReference type="NCBI Taxonomy" id="311494"/>
    <lineage>
        <taxon>Eukaryota</taxon>
        <taxon>Sar</taxon>
        <taxon>Alveolata</taxon>
        <taxon>Dinophyceae</taxon>
        <taxon>Gonyaulacales</taxon>
        <taxon>Pyrocystaceae</taxon>
        <taxon>Alexandrium</taxon>
    </lineage>
</organism>
<evidence type="ECO:0000313" key="5">
    <source>
        <dbReference type="EMBL" id="CAE4562358.1"/>
    </source>
</evidence>
<dbReference type="AlphaFoldDB" id="A0A7S4UFK6"/>
<gene>
    <name evidence="5" type="ORF">AMON00008_LOCUS1977</name>
</gene>
<dbReference type="InterPro" id="IPR011333">
    <property type="entry name" value="SKP1/BTB/POZ_sf"/>
</dbReference>
<dbReference type="InterPro" id="IPR000210">
    <property type="entry name" value="BTB/POZ_dom"/>
</dbReference>
<dbReference type="Gene3D" id="2.120.10.80">
    <property type="entry name" value="Kelch-type beta propeller"/>
    <property type="match status" value="1"/>
</dbReference>
<dbReference type="SUPFAM" id="SSF54695">
    <property type="entry name" value="POZ domain"/>
    <property type="match status" value="1"/>
</dbReference>
<dbReference type="SMART" id="SM00612">
    <property type="entry name" value="Kelch"/>
    <property type="match status" value="6"/>
</dbReference>
<feature type="compositionally biased region" description="Basic and acidic residues" evidence="3">
    <location>
        <begin position="101"/>
        <end position="122"/>
    </location>
</feature>
<dbReference type="InterPro" id="IPR006652">
    <property type="entry name" value="Kelch_1"/>
</dbReference>
<dbReference type="GO" id="GO:0051260">
    <property type="term" value="P:protein homooligomerization"/>
    <property type="evidence" value="ECO:0007669"/>
    <property type="project" value="InterPro"/>
</dbReference>
<dbReference type="InterPro" id="IPR003131">
    <property type="entry name" value="T1-type_BTB"/>
</dbReference>
<proteinExistence type="predicted"/>
<keyword evidence="2" id="KW-0677">Repeat</keyword>
<dbReference type="PANTHER" id="PTHR24412:SF497">
    <property type="entry name" value="KELCH-LIKE PROTEIN 18"/>
    <property type="match status" value="1"/>
</dbReference>
<reference evidence="5" key="1">
    <citation type="submission" date="2021-01" db="EMBL/GenBank/DDBJ databases">
        <authorList>
            <person name="Corre E."/>
            <person name="Pelletier E."/>
            <person name="Niang G."/>
            <person name="Scheremetjew M."/>
            <person name="Finn R."/>
            <person name="Kale V."/>
            <person name="Holt S."/>
            <person name="Cochrane G."/>
            <person name="Meng A."/>
            <person name="Brown T."/>
            <person name="Cohen L."/>
        </authorList>
    </citation>
    <scope>NUCLEOTIDE SEQUENCE</scope>
    <source>
        <strain evidence="5">CCMP3105</strain>
    </source>
</reference>
<dbReference type="PANTHER" id="PTHR24412">
    <property type="entry name" value="KELCH PROTEIN"/>
    <property type="match status" value="1"/>
</dbReference>
<evidence type="ECO:0000259" key="4">
    <source>
        <dbReference type="SMART" id="SM00225"/>
    </source>
</evidence>
<dbReference type="SUPFAM" id="SSF117281">
    <property type="entry name" value="Kelch motif"/>
    <property type="match status" value="1"/>
</dbReference>
<dbReference type="CDD" id="cd18316">
    <property type="entry name" value="BTB_POZ_KCTD-like"/>
    <property type="match status" value="1"/>
</dbReference>
<dbReference type="Pfam" id="PF24681">
    <property type="entry name" value="Kelch_KLHDC2_KLHL20_DRC7"/>
    <property type="match status" value="1"/>
</dbReference>
<evidence type="ECO:0000256" key="3">
    <source>
        <dbReference type="SAM" id="MobiDB-lite"/>
    </source>
</evidence>
<keyword evidence="1" id="KW-0880">Kelch repeat</keyword>
<dbReference type="InterPro" id="IPR015915">
    <property type="entry name" value="Kelch-typ_b-propeller"/>
</dbReference>
<feature type="domain" description="BTB" evidence="4">
    <location>
        <begin position="170"/>
        <end position="272"/>
    </location>
</feature>
<dbReference type="Pfam" id="PF02214">
    <property type="entry name" value="BTB_2"/>
    <property type="match status" value="1"/>
</dbReference>
<sequence>MAALRVRAPGSARGSLPRSSTPPRMLEELEAYAPEGQFDDMFMDARETALRWVQKQRAELREESAALERDRRNFEAEMERLYAEFEEQREAERERIREDRRRARQELQDASRKAREDRRRAPELAGGGGSEGRMRLDWQLSLERQMHRRRVEDQAREARKISEHNAWSAAVVELNVGGTLFSVPRQTLALQPKSLFFRWFSGEANPPLDHSGRVYLDRDSAHFRTILNFLRDPEAPPATRDAVESEGLCREADFYGIRFFPTPLVYAIGGHDGSEFTASVELLDVEHRCWRSCRSLRAERAHFGAAAMRSRAQVFGGRSAEYQALCDSEHLDCLRGEWLPGADLFTPRRNCAGAGDGDRAFAVGGFDGEHLLSSVEVLDCRMKKWQQLRPMAIPRASASAIVLEGRLWVLGGTSGPERLRAVEAYDLRAGRWDHAAPAMCESRSAGQVGSCLGHLYAFGGIDDDHTVHRSLECFGRSAAGRWTVLRSMQEPRMDFGACGLGDMIMVSGGQHGEVLGSSEFYKPELDDWQFGPPMLTPRYGHHLVLMNV</sequence>
<dbReference type="EMBL" id="HBNR01002810">
    <property type="protein sequence ID" value="CAE4562358.1"/>
    <property type="molecule type" value="Transcribed_RNA"/>
</dbReference>
<dbReference type="SMART" id="SM00225">
    <property type="entry name" value="BTB"/>
    <property type="match status" value="1"/>
</dbReference>
<dbReference type="Gene3D" id="3.30.710.10">
    <property type="entry name" value="Potassium Channel Kv1.1, Chain A"/>
    <property type="match status" value="1"/>
</dbReference>
<name>A0A7S4UFK6_9DINO</name>
<evidence type="ECO:0000256" key="2">
    <source>
        <dbReference type="ARBA" id="ARBA00022737"/>
    </source>
</evidence>